<proteinExistence type="predicted"/>
<accession>A0A556CB29</accession>
<reference evidence="2 3" key="1">
    <citation type="submission" date="2019-07" db="EMBL/GenBank/DDBJ databases">
        <title>Draft genome sequence of Brevibacterium aurantiacum XU54 isolated from Xinjiang China.</title>
        <authorList>
            <person name="Xu X."/>
        </authorList>
    </citation>
    <scope>NUCLEOTIDE SEQUENCE [LARGE SCALE GENOMIC DNA]</scope>
    <source>
        <strain evidence="2 3">XU54</strain>
    </source>
</reference>
<gene>
    <name evidence="2" type="ORF">FO013_15000</name>
</gene>
<dbReference type="AlphaFoldDB" id="A0A556CB29"/>
<sequence length="268" mass="29750">MAETDMNLLRERMATRVRVVRQMGQRISRAPESQIEYMEDMSKLLTGQARDAHEAATILDNQSPEAGVMERYGDALIAAKDPQTGGHEWAIIQRAMRDELSSTELQSLDASEKMRTVKSASKEAALMSWTPTADVQTVDTALDRYWEAYEIQDRARTVDLGEVGSTYDRSRMVTEAWTTASSAASVSARVRTRTEQVNIALEAEDSPVAEAASNLIYIDRSNGTTQTKAWDEQMGRDRSTPVTKSGPDLDMMTGHTVTRPVTDPGLDR</sequence>
<comment type="caution">
    <text evidence="2">The sequence shown here is derived from an EMBL/GenBank/DDBJ whole genome shotgun (WGS) entry which is preliminary data.</text>
</comment>
<name>A0A556CB29_BREAU</name>
<dbReference type="OrthoDB" id="4804134at2"/>
<feature type="region of interest" description="Disordered" evidence="1">
    <location>
        <begin position="226"/>
        <end position="268"/>
    </location>
</feature>
<organism evidence="2 3">
    <name type="scientific">Brevibacterium aurantiacum</name>
    <dbReference type="NCBI Taxonomy" id="273384"/>
    <lineage>
        <taxon>Bacteria</taxon>
        <taxon>Bacillati</taxon>
        <taxon>Actinomycetota</taxon>
        <taxon>Actinomycetes</taxon>
        <taxon>Micrococcales</taxon>
        <taxon>Brevibacteriaceae</taxon>
        <taxon>Brevibacterium</taxon>
    </lineage>
</organism>
<protein>
    <submittedName>
        <fullName evidence="2">Uncharacterized protein</fullName>
    </submittedName>
</protein>
<keyword evidence="3" id="KW-1185">Reference proteome</keyword>
<dbReference type="EMBL" id="VLTK01000008">
    <property type="protein sequence ID" value="TSI14654.1"/>
    <property type="molecule type" value="Genomic_DNA"/>
</dbReference>
<evidence type="ECO:0000256" key="1">
    <source>
        <dbReference type="SAM" id="MobiDB-lite"/>
    </source>
</evidence>
<dbReference type="RefSeq" id="WP_143923360.1">
    <property type="nucleotide sequence ID" value="NZ_VLTK01000008.1"/>
</dbReference>
<feature type="compositionally biased region" description="Basic and acidic residues" evidence="1">
    <location>
        <begin position="229"/>
        <end position="239"/>
    </location>
</feature>
<dbReference type="Proteomes" id="UP000316406">
    <property type="component" value="Unassembled WGS sequence"/>
</dbReference>
<evidence type="ECO:0000313" key="2">
    <source>
        <dbReference type="EMBL" id="TSI14654.1"/>
    </source>
</evidence>
<evidence type="ECO:0000313" key="3">
    <source>
        <dbReference type="Proteomes" id="UP000316406"/>
    </source>
</evidence>